<dbReference type="GO" id="GO:0016787">
    <property type="term" value="F:hydrolase activity"/>
    <property type="evidence" value="ECO:0007669"/>
    <property type="project" value="UniProtKB-KW"/>
</dbReference>
<dbReference type="GO" id="GO:0016075">
    <property type="term" value="P:rRNA catabolic process"/>
    <property type="evidence" value="ECO:0007669"/>
    <property type="project" value="TreeGrafter"/>
</dbReference>
<dbReference type="EMBL" id="CP061172">
    <property type="protein sequence ID" value="QNR70190.1"/>
    <property type="molecule type" value="Genomic_DNA"/>
</dbReference>
<comment type="similarity">
    <text evidence="1 3">Belongs to the PemK/MazF family.</text>
</comment>
<dbReference type="GO" id="GO:0003677">
    <property type="term" value="F:DNA binding"/>
    <property type="evidence" value="ECO:0007669"/>
    <property type="project" value="InterPro"/>
</dbReference>
<dbReference type="Proteomes" id="UP000516384">
    <property type="component" value="Chromosome"/>
</dbReference>
<dbReference type="InterPro" id="IPR003477">
    <property type="entry name" value="PemK-like"/>
</dbReference>
<reference evidence="4 5" key="1">
    <citation type="submission" date="2020-09" db="EMBL/GenBank/DDBJ databases">
        <title>Characterization of Paenibacillus peoriae strain ZF390 with broad-spectrum antimicrobial activity as a potential biocontrol agent.</title>
        <authorList>
            <person name="Li L."/>
            <person name="Zhao Y."/>
            <person name="Li B."/>
            <person name="Xie X."/>
        </authorList>
    </citation>
    <scope>NUCLEOTIDE SEQUENCE [LARGE SCALE GENOMIC DNA]</scope>
    <source>
        <strain evidence="4 5">ZF390</strain>
    </source>
</reference>
<keyword evidence="3" id="KW-0540">Nuclease</keyword>
<dbReference type="PANTHER" id="PTHR33988">
    <property type="entry name" value="ENDORIBONUCLEASE MAZF-RELATED"/>
    <property type="match status" value="1"/>
</dbReference>
<gene>
    <name evidence="4" type="ORF">IAQ67_16415</name>
</gene>
<organism evidence="4 5">
    <name type="scientific">Paenibacillus peoriae</name>
    <dbReference type="NCBI Taxonomy" id="59893"/>
    <lineage>
        <taxon>Bacteria</taxon>
        <taxon>Bacillati</taxon>
        <taxon>Bacillota</taxon>
        <taxon>Bacilli</taxon>
        <taxon>Bacillales</taxon>
        <taxon>Paenibacillaceae</taxon>
        <taxon>Paenibacillus</taxon>
    </lineage>
</organism>
<accession>A0A7H0YGI2</accession>
<name>A0A7H0YGI2_9BACL</name>
<dbReference type="GO" id="GO:0006402">
    <property type="term" value="P:mRNA catabolic process"/>
    <property type="evidence" value="ECO:0007669"/>
    <property type="project" value="TreeGrafter"/>
</dbReference>
<dbReference type="AlphaFoldDB" id="A0A7H0YGI2"/>
<keyword evidence="2" id="KW-1277">Toxin-antitoxin system</keyword>
<evidence type="ECO:0000313" key="4">
    <source>
        <dbReference type="EMBL" id="QNR70190.1"/>
    </source>
</evidence>
<dbReference type="EC" id="3.1.-.-" evidence="3"/>
<sequence>MERVTREIKRLDMWNVQLGSNKGSVQSGERPCVVIGNNIGNKYSPVVIVAPVTSKVKKDMPTHVKVSGNDTGLYSDSIILLEQIITISKDQLDFKITELPDKYSDEIVNALSISLAMS</sequence>
<dbReference type="SUPFAM" id="SSF50118">
    <property type="entry name" value="Cell growth inhibitor/plasmid maintenance toxic component"/>
    <property type="match status" value="1"/>
</dbReference>
<proteinExistence type="inferred from homology"/>
<evidence type="ECO:0000313" key="5">
    <source>
        <dbReference type="Proteomes" id="UP000516384"/>
    </source>
</evidence>
<keyword evidence="3" id="KW-0378">Hydrolase</keyword>
<evidence type="ECO:0000256" key="1">
    <source>
        <dbReference type="ARBA" id="ARBA00007521"/>
    </source>
</evidence>
<dbReference type="PIRSF" id="PIRSF033490">
    <property type="entry name" value="MazF"/>
    <property type="match status" value="1"/>
</dbReference>
<protein>
    <recommendedName>
        <fullName evidence="3">mRNA interferase</fullName>
        <ecNumber evidence="3">3.1.-.-</ecNumber>
    </recommendedName>
</protein>
<dbReference type="Gene3D" id="2.30.30.110">
    <property type="match status" value="1"/>
</dbReference>
<evidence type="ECO:0000256" key="3">
    <source>
        <dbReference type="PIRNR" id="PIRNR033490"/>
    </source>
</evidence>
<dbReference type="PANTHER" id="PTHR33988:SF2">
    <property type="entry name" value="ENDORIBONUCLEASE MAZF"/>
    <property type="match status" value="1"/>
</dbReference>
<keyword evidence="3" id="KW-0255">Endonuclease</keyword>
<dbReference type="GO" id="GO:0004521">
    <property type="term" value="F:RNA endonuclease activity"/>
    <property type="evidence" value="ECO:0007669"/>
    <property type="project" value="TreeGrafter"/>
</dbReference>
<dbReference type="InterPro" id="IPR011067">
    <property type="entry name" value="Plasmid_toxin/cell-grow_inhib"/>
</dbReference>
<dbReference type="Pfam" id="PF02452">
    <property type="entry name" value="PemK_toxin"/>
    <property type="match status" value="1"/>
</dbReference>
<evidence type="ECO:0000256" key="2">
    <source>
        <dbReference type="ARBA" id="ARBA00022649"/>
    </source>
</evidence>
<comment type="function">
    <text evidence="3">Toxic component of a type II toxin-antitoxin (TA) system.</text>
</comment>